<dbReference type="AlphaFoldDB" id="A0A5C3L6H7"/>
<feature type="coiled-coil region" evidence="1">
    <location>
        <begin position="132"/>
        <end position="173"/>
    </location>
</feature>
<sequence length="297" mass="33922">MKGIELDKQWKAALRARIQEDFQDMKQDLTQNLYKQLRLAPMDEDRIRTEYQQALLVLDESAEWQYREELAQEYELRITAVGCAGDFEAEACHREVTKSTVGPEEEQGPSHQGRSPQLIQPTAAVGQGDPFIMQLEVDLSRERIKRQRFEAQLQRERSERENLMATFEFLKQDRLERDMGREQHTSLYTELSAVDIGSKNETPQAKRTQESETDESSPGLGITWESENQIMPGLGAQPRDEHSFGSLAPSRHLRSRLQRPPSEESLPPASPTFSYQSTVGPSPGRTPTLTFKSLDPF</sequence>
<feature type="region of interest" description="Disordered" evidence="2">
    <location>
        <begin position="188"/>
        <end position="297"/>
    </location>
</feature>
<dbReference type="Proteomes" id="UP000307440">
    <property type="component" value="Unassembled WGS sequence"/>
</dbReference>
<organism evidence="3 4">
    <name type="scientific">Coprinopsis marcescibilis</name>
    <name type="common">Agaric fungus</name>
    <name type="synonym">Psathyrella marcescibilis</name>
    <dbReference type="NCBI Taxonomy" id="230819"/>
    <lineage>
        <taxon>Eukaryota</taxon>
        <taxon>Fungi</taxon>
        <taxon>Dikarya</taxon>
        <taxon>Basidiomycota</taxon>
        <taxon>Agaricomycotina</taxon>
        <taxon>Agaricomycetes</taxon>
        <taxon>Agaricomycetidae</taxon>
        <taxon>Agaricales</taxon>
        <taxon>Agaricineae</taxon>
        <taxon>Psathyrellaceae</taxon>
        <taxon>Coprinopsis</taxon>
    </lineage>
</organism>
<protein>
    <submittedName>
        <fullName evidence="3">Uncharacterized protein</fullName>
    </submittedName>
</protein>
<accession>A0A5C3L6H7</accession>
<evidence type="ECO:0000313" key="3">
    <source>
        <dbReference type="EMBL" id="TFK23808.1"/>
    </source>
</evidence>
<keyword evidence="4" id="KW-1185">Reference proteome</keyword>
<name>A0A5C3L6H7_COPMA</name>
<reference evidence="3 4" key="1">
    <citation type="journal article" date="2019" name="Nat. Ecol. Evol.">
        <title>Megaphylogeny resolves global patterns of mushroom evolution.</title>
        <authorList>
            <person name="Varga T."/>
            <person name="Krizsan K."/>
            <person name="Foldi C."/>
            <person name="Dima B."/>
            <person name="Sanchez-Garcia M."/>
            <person name="Sanchez-Ramirez S."/>
            <person name="Szollosi G.J."/>
            <person name="Szarkandi J.G."/>
            <person name="Papp V."/>
            <person name="Albert L."/>
            <person name="Andreopoulos W."/>
            <person name="Angelini C."/>
            <person name="Antonin V."/>
            <person name="Barry K.W."/>
            <person name="Bougher N.L."/>
            <person name="Buchanan P."/>
            <person name="Buyck B."/>
            <person name="Bense V."/>
            <person name="Catcheside P."/>
            <person name="Chovatia M."/>
            <person name="Cooper J."/>
            <person name="Damon W."/>
            <person name="Desjardin D."/>
            <person name="Finy P."/>
            <person name="Geml J."/>
            <person name="Haridas S."/>
            <person name="Hughes K."/>
            <person name="Justo A."/>
            <person name="Karasinski D."/>
            <person name="Kautmanova I."/>
            <person name="Kiss B."/>
            <person name="Kocsube S."/>
            <person name="Kotiranta H."/>
            <person name="LaButti K.M."/>
            <person name="Lechner B.E."/>
            <person name="Liimatainen K."/>
            <person name="Lipzen A."/>
            <person name="Lukacs Z."/>
            <person name="Mihaltcheva S."/>
            <person name="Morgado L.N."/>
            <person name="Niskanen T."/>
            <person name="Noordeloos M.E."/>
            <person name="Ohm R.A."/>
            <person name="Ortiz-Santana B."/>
            <person name="Ovrebo C."/>
            <person name="Racz N."/>
            <person name="Riley R."/>
            <person name="Savchenko A."/>
            <person name="Shiryaev A."/>
            <person name="Soop K."/>
            <person name="Spirin V."/>
            <person name="Szebenyi C."/>
            <person name="Tomsovsky M."/>
            <person name="Tulloss R.E."/>
            <person name="Uehling J."/>
            <person name="Grigoriev I.V."/>
            <person name="Vagvolgyi C."/>
            <person name="Papp T."/>
            <person name="Martin F.M."/>
            <person name="Miettinen O."/>
            <person name="Hibbett D.S."/>
            <person name="Nagy L.G."/>
        </authorList>
    </citation>
    <scope>NUCLEOTIDE SEQUENCE [LARGE SCALE GENOMIC DNA]</scope>
    <source>
        <strain evidence="3 4">CBS 121175</strain>
    </source>
</reference>
<evidence type="ECO:0000256" key="1">
    <source>
        <dbReference type="SAM" id="Coils"/>
    </source>
</evidence>
<keyword evidence="1" id="KW-0175">Coiled coil</keyword>
<evidence type="ECO:0000313" key="4">
    <source>
        <dbReference type="Proteomes" id="UP000307440"/>
    </source>
</evidence>
<feature type="region of interest" description="Disordered" evidence="2">
    <location>
        <begin position="97"/>
        <end position="117"/>
    </location>
</feature>
<gene>
    <name evidence="3" type="ORF">FA15DRAFT_756955</name>
</gene>
<feature type="compositionally biased region" description="Polar residues" evidence="2">
    <location>
        <begin position="272"/>
        <end position="291"/>
    </location>
</feature>
<dbReference type="EMBL" id="ML210211">
    <property type="protein sequence ID" value="TFK23808.1"/>
    <property type="molecule type" value="Genomic_DNA"/>
</dbReference>
<proteinExistence type="predicted"/>
<evidence type="ECO:0000256" key="2">
    <source>
        <dbReference type="SAM" id="MobiDB-lite"/>
    </source>
</evidence>